<dbReference type="GO" id="GO:0042597">
    <property type="term" value="C:periplasmic space"/>
    <property type="evidence" value="ECO:0007669"/>
    <property type="project" value="TreeGrafter"/>
</dbReference>
<dbReference type="PROSITE" id="PS50106">
    <property type="entry name" value="PDZ"/>
    <property type="match status" value="1"/>
</dbReference>
<dbReference type="AlphaFoldDB" id="A0A7X3FLX0"/>
<dbReference type="CDD" id="cd06779">
    <property type="entry name" value="cpPDZ_Deg_HtrA-like"/>
    <property type="match status" value="1"/>
</dbReference>
<evidence type="ECO:0000313" key="8">
    <source>
        <dbReference type="Proteomes" id="UP000490800"/>
    </source>
</evidence>
<evidence type="ECO:0000256" key="5">
    <source>
        <dbReference type="SAM" id="SignalP"/>
    </source>
</evidence>
<feature type="chain" id="PRO_5031080621" evidence="5">
    <location>
        <begin position="32"/>
        <end position="829"/>
    </location>
</feature>
<protein>
    <submittedName>
        <fullName evidence="7">Trypsin-like serine protease</fullName>
    </submittedName>
</protein>
<dbReference type="Pfam" id="PF13180">
    <property type="entry name" value="PDZ_2"/>
    <property type="match status" value="1"/>
</dbReference>
<dbReference type="InterPro" id="IPR036034">
    <property type="entry name" value="PDZ_sf"/>
</dbReference>
<keyword evidence="5" id="KW-0732">Signal</keyword>
<gene>
    <name evidence="7" type="ORF">EDM21_19495</name>
</gene>
<comment type="caution">
    <text evidence="7">The sequence shown here is derived from an EMBL/GenBank/DDBJ whole genome shotgun (WGS) entry which is preliminary data.</text>
</comment>
<dbReference type="OrthoDB" id="9758917at2"/>
<keyword evidence="3" id="KW-0378">Hydrolase</keyword>
<feature type="domain" description="PDZ" evidence="6">
    <location>
        <begin position="248"/>
        <end position="308"/>
    </location>
</feature>
<dbReference type="PANTHER" id="PTHR22939">
    <property type="entry name" value="SERINE PROTEASE FAMILY S1C HTRA-RELATED"/>
    <property type="match status" value="1"/>
</dbReference>
<evidence type="ECO:0000256" key="2">
    <source>
        <dbReference type="ARBA" id="ARBA00022670"/>
    </source>
</evidence>
<keyword evidence="4" id="KW-0720">Serine protease</keyword>
<dbReference type="RefSeq" id="WP_157338114.1">
    <property type="nucleotide sequence ID" value="NZ_RHLK01000014.1"/>
</dbReference>
<reference evidence="7 8" key="1">
    <citation type="journal article" date="2019" name="Microorganisms">
        <title>Paenibacillus lutrae sp. nov., A Chitinolytic Species Isolated from A River Otter in Castril Natural Park, Granada, Spain.</title>
        <authorList>
            <person name="Rodriguez M."/>
            <person name="Reina J.C."/>
            <person name="Bejar V."/>
            <person name="Llamas I."/>
        </authorList>
    </citation>
    <scope>NUCLEOTIDE SEQUENCE [LARGE SCALE GENOMIC DNA]</scope>
    <source>
        <strain evidence="7 8">N10</strain>
    </source>
</reference>
<comment type="similarity">
    <text evidence="1">Belongs to the peptidase S1C family.</text>
</comment>
<feature type="signal peptide" evidence="5">
    <location>
        <begin position="1"/>
        <end position="31"/>
    </location>
</feature>
<dbReference type="InterPro" id="IPR009003">
    <property type="entry name" value="Peptidase_S1_PA"/>
</dbReference>
<dbReference type="PANTHER" id="PTHR22939:SF129">
    <property type="entry name" value="SERINE PROTEASE HTRA2, MITOCHONDRIAL"/>
    <property type="match status" value="1"/>
</dbReference>
<dbReference type="InterPro" id="IPR001940">
    <property type="entry name" value="Peptidase_S1C"/>
</dbReference>
<sequence>MMKRHTLQMYLLAFLLVLSTIGMGAASPVLAAETDELPQIIARTSPSVVAIIGKPSSGKADKDTDKDRYNLAHGTGVIIKSSGVIITNAHVVKSMSNLVIVTSDGKSHNGKVTHLDEQSDLALVKIEATGLPAAAFANPKDVHVGETVVAIGTPVSFALRNSVTVGIVSGIDRSVNNQYQLIQTDAAINPGNSGGALVNKKGEVVGINTLKYAEFGVDNLGFAIPVDTINYVLKHFEAYGKVKRPYLGLKLEESWEAIVGLPSDDGLSVDYVEPDSPAAKAGFKEGDNLISLGGTSVTTAVQYNELLKQYLPGQKVSLTVQSGGSTVNREVTLGEEADSAAKETVINEDSGLNTDRGKTKIGDSVQGWSMKYPSGLSKQSQSAEGEKVQFADAKGEFSLAIQVESLEGRELSAAALLKMASEAKFGTTLEKQYVKNGNQPYAKVVGKLGDAYYQIRLHQHKDKLYMLLLTYYQDPESGTKLGPAKYNDLLDSFKTSFDSKDTKLKDIARPSGSSGQNITNDFGVVLTIPDKWRQLPYSPQAQFYNDSMTQSLSIDVTSLTEGDTLEAWAARDKKNFEETYTAPYREISDVKVGKIDGMISREQTFSSTMGDKWESEHHIYVVKDSYKYKFSIYYPEDLKEDEADRLKSSVIASIRIDGKSMDPAIGIIQDENELLDKDKTTTVINKDYGYSVKLPETWTEEYASEYEDSILEDGESFLYSFIGGYLAVDAVEGDDWKTVAGERSAEHEDSSQTDSDYKYTSKDIQLFGTTARKLTVNYSVRKVAYEETEYIFSRNGYVYLVRARINDAVRTDANKERLEKALQSLEFQK</sequence>
<evidence type="ECO:0000259" key="6">
    <source>
        <dbReference type="PROSITE" id="PS50106"/>
    </source>
</evidence>
<accession>A0A7X3FLX0</accession>
<dbReference type="SUPFAM" id="SSF50156">
    <property type="entry name" value="PDZ domain-like"/>
    <property type="match status" value="1"/>
</dbReference>
<dbReference type="SUPFAM" id="SSF50494">
    <property type="entry name" value="Trypsin-like serine proteases"/>
    <property type="match status" value="1"/>
</dbReference>
<evidence type="ECO:0000256" key="3">
    <source>
        <dbReference type="ARBA" id="ARBA00022801"/>
    </source>
</evidence>
<dbReference type="Proteomes" id="UP000490800">
    <property type="component" value="Unassembled WGS sequence"/>
</dbReference>
<dbReference type="Pfam" id="PF13365">
    <property type="entry name" value="Trypsin_2"/>
    <property type="match status" value="1"/>
</dbReference>
<dbReference type="EMBL" id="RHLK01000014">
    <property type="protein sequence ID" value="MVP01682.1"/>
    <property type="molecule type" value="Genomic_DNA"/>
</dbReference>
<dbReference type="InterPro" id="IPR001478">
    <property type="entry name" value="PDZ"/>
</dbReference>
<keyword evidence="8" id="KW-1185">Reference proteome</keyword>
<keyword evidence="2 7" id="KW-0645">Protease</keyword>
<proteinExistence type="inferred from homology"/>
<dbReference type="GO" id="GO:0004252">
    <property type="term" value="F:serine-type endopeptidase activity"/>
    <property type="evidence" value="ECO:0007669"/>
    <property type="project" value="InterPro"/>
</dbReference>
<dbReference type="Gene3D" id="2.40.10.10">
    <property type="entry name" value="Trypsin-like serine proteases"/>
    <property type="match status" value="2"/>
</dbReference>
<dbReference type="InterPro" id="IPR043504">
    <property type="entry name" value="Peptidase_S1_PA_chymotrypsin"/>
</dbReference>
<dbReference type="Gene3D" id="2.30.42.10">
    <property type="match status" value="1"/>
</dbReference>
<evidence type="ECO:0000313" key="7">
    <source>
        <dbReference type="EMBL" id="MVP01682.1"/>
    </source>
</evidence>
<evidence type="ECO:0000256" key="1">
    <source>
        <dbReference type="ARBA" id="ARBA00010541"/>
    </source>
</evidence>
<name>A0A7X3FLX0_9BACL</name>
<evidence type="ECO:0000256" key="4">
    <source>
        <dbReference type="ARBA" id="ARBA00022825"/>
    </source>
</evidence>
<organism evidence="7 8">
    <name type="scientific">Paenibacillus lutrae</name>
    <dbReference type="NCBI Taxonomy" id="2078573"/>
    <lineage>
        <taxon>Bacteria</taxon>
        <taxon>Bacillati</taxon>
        <taxon>Bacillota</taxon>
        <taxon>Bacilli</taxon>
        <taxon>Bacillales</taxon>
        <taxon>Paenibacillaceae</taxon>
        <taxon>Paenibacillus</taxon>
    </lineage>
</organism>
<dbReference type="SMART" id="SM00228">
    <property type="entry name" value="PDZ"/>
    <property type="match status" value="1"/>
</dbReference>
<dbReference type="PRINTS" id="PR00834">
    <property type="entry name" value="PROTEASES2C"/>
</dbReference>
<dbReference type="GO" id="GO:0006515">
    <property type="term" value="P:protein quality control for misfolded or incompletely synthesized proteins"/>
    <property type="evidence" value="ECO:0007669"/>
    <property type="project" value="TreeGrafter"/>
</dbReference>